<proteinExistence type="predicted"/>
<accession>A0A0D7BHB2</accession>
<dbReference type="OrthoDB" id="9999611at2759"/>
<keyword evidence="3" id="KW-1185">Reference proteome</keyword>
<name>A0A0D7BHB2_9AGAR</name>
<dbReference type="SUPFAM" id="SSF69047">
    <property type="entry name" value="Hypothetical protein YjbJ"/>
    <property type="match status" value="1"/>
</dbReference>
<dbReference type="EMBL" id="KN880482">
    <property type="protein sequence ID" value="KIY69565.1"/>
    <property type="molecule type" value="Genomic_DNA"/>
</dbReference>
<feature type="region of interest" description="Disordered" evidence="1">
    <location>
        <begin position="89"/>
        <end position="114"/>
    </location>
</feature>
<organism evidence="2 3">
    <name type="scientific">Cylindrobasidium torrendii FP15055 ss-10</name>
    <dbReference type="NCBI Taxonomy" id="1314674"/>
    <lineage>
        <taxon>Eukaryota</taxon>
        <taxon>Fungi</taxon>
        <taxon>Dikarya</taxon>
        <taxon>Basidiomycota</taxon>
        <taxon>Agaricomycotina</taxon>
        <taxon>Agaricomycetes</taxon>
        <taxon>Agaricomycetidae</taxon>
        <taxon>Agaricales</taxon>
        <taxon>Marasmiineae</taxon>
        <taxon>Physalacriaceae</taxon>
        <taxon>Cylindrobasidium</taxon>
    </lineage>
</organism>
<evidence type="ECO:0000313" key="3">
    <source>
        <dbReference type="Proteomes" id="UP000054007"/>
    </source>
</evidence>
<feature type="region of interest" description="Disordered" evidence="1">
    <location>
        <begin position="1"/>
        <end position="27"/>
    </location>
</feature>
<dbReference type="PANTHER" id="PTHR40460:SF1">
    <property type="entry name" value="CSBD-LIKE DOMAIN-CONTAINING PROTEIN"/>
    <property type="match status" value="1"/>
</dbReference>
<dbReference type="STRING" id="1314674.A0A0D7BHB2"/>
<evidence type="ECO:0000313" key="2">
    <source>
        <dbReference type="EMBL" id="KIY69565.1"/>
    </source>
</evidence>
<dbReference type="InterPro" id="IPR036629">
    <property type="entry name" value="YjbJ_sf"/>
</dbReference>
<protein>
    <recommendedName>
        <fullName evidence="4">CsbD-like domain-containing protein</fullName>
    </recommendedName>
</protein>
<sequence length="114" mass="12083">MSSQSTNTNSQAASAPQSTPSKLRGQYHSVRGTLFEAIGDALGWSSWSNSGRDEHRSGEAEIQAAEAKEFVQGAVDRFEGRKESVLGSILGDKARQTQGNAQEAKGKAAQRASS</sequence>
<feature type="compositionally biased region" description="Low complexity" evidence="1">
    <location>
        <begin position="7"/>
        <end position="21"/>
    </location>
</feature>
<dbReference type="AlphaFoldDB" id="A0A0D7BHB2"/>
<gene>
    <name evidence="2" type="ORF">CYLTODRAFT_420632</name>
</gene>
<evidence type="ECO:0008006" key="4">
    <source>
        <dbReference type="Google" id="ProtNLM"/>
    </source>
</evidence>
<evidence type="ECO:0000256" key="1">
    <source>
        <dbReference type="SAM" id="MobiDB-lite"/>
    </source>
</evidence>
<dbReference type="PANTHER" id="PTHR40460">
    <property type="entry name" value="CHROMOSOME 1, WHOLE GENOME SHOTGUN SEQUENCE"/>
    <property type="match status" value="1"/>
</dbReference>
<dbReference type="Proteomes" id="UP000054007">
    <property type="component" value="Unassembled WGS sequence"/>
</dbReference>
<reference evidence="2 3" key="1">
    <citation type="journal article" date="2015" name="Fungal Genet. Biol.">
        <title>Evolution of novel wood decay mechanisms in Agaricales revealed by the genome sequences of Fistulina hepatica and Cylindrobasidium torrendii.</title>
        <authorList>
            <person name="Floudas D."/>
            <person name="Held B.W."/>
            <person name="Riley R."/>
            <person name="Nagy L.G."/>
            <person name="Koehler G."/>
            <person name="Ransdell A.S."/>
            <person name="Younus H."/>
            <person name="Chow J."/>
            <person name="Chiniquy J."/>
            <person name="Lipzen A."/>
            <person name="Tritt A."/>
            <person name="Sun H."/>
            <person name="Haridas S."/>
            <person name="LaButti K."/>
            <person name="Ohm R.A."/>
            <person name="Kues U."/>
            <person name="Blanchette R.A."/>
            <person name="Grigoriev I.V."/>
            <person name="Minto R.E."/>
            <person name="Hibbett D.S."/>
        </authorList>
    </citation>
    <scope>NUCLEOTIDE SEQUENCE [LARGE SCALE GENOMIC DNA]</scope>
    <source>
        <strain evidence="2 3">FP15055 ss-10</strain>
    </source>
</reference>